<sequence length="34" mass="3751">MINHAAARGRTCIHILTFVISIRISVVIASRCAR</sequence>
<dbReference type="AlphaFoldDB" id="A0A0E9PQ23"/>
<dbReference type="EMBL" id="GBXM01102392">
    <property type="protein sequence ID" value="JAH06185.1"/>
    <property type="molecule type" value="Transcribed_RNA"/>
</dbReference>
<evidence type="ECO:0000313" key="1">
    <source>
        <dbReference type="EMBL" id="JAH06185.1"/>
    </source>
</evidence>
<reference evidence="1" key="2">
    <citation type="journal article" date="2015" name="Fish Shellfish Immunol.">
        <title>Early steps in the European eel (Anguilla anguilla)-Vibrio vulnificus interaction in the gills: Role of the RtxA13 toxin.</title>
        <authorList>
            <person name="Callol A."/>
            <person name="Pajuelo D."/>
            <person name="Ebbesson L."/>
            <person name="Teles M."/>
            <person name="MacKenzie S."/>
            <person name="Amaro C."/>
        </authorList>
    </citation>
    <scope>NUCLEOTIDE SEQUENCE</scope>
</reference>
<name>A0A0E9PQ23_ANGAN</name>
<accession>A0A0E9PQ23</accession>
<reference evidence="1" key="1">
    <citation type="submission" date="2014-11" db="EMBL/GenBank/DDBJ databases">
        <authorList>
            <person name="Amaro Gonzalez C."/>
        </authorList>
    </citation>
    <scope>NUCLEOTIDE SEQUENCE</scope>
</reference>
<organism evidence="1">
    <name type="scientific">Anguilla anguilla</name>
    <name type="common">European freshwater eel</name>
    <name type="synonym">Muraena anguilla</name>
    <dbReference type="NCBI Taxonomy" id="7936"/>
    <lineage>
        <taxon>Eukaryota</taxon>
        <taxon>Metazoa</taxon>
        <taxon>Chordata</taxon>
        <taxon>Craniata</taxon>
        <taxon>Vertebrata</taxon>
        <taxon>Euteleostomi</taxon>
        <taxon>Actinopterygii</taxon>
        <taxon>Neopterygii</taxon>
        <taxon>Teleostei</taxon>
        <taxon>Anguilliformes</taxon>
        <taxon>Anguillidae</taxon>
        <taxon>Anguilla</taxon>
    </lineage>
</organism>
<proteinExistence type="predicted"/>
<protein>
    <submittedName>
        <fullName evidence="1">Uncharacterized protein</fullName>
    </submittedName>
</protein>